<dbReference type="PROSITE" id="PS00143">
    <property type="entry name" value="INSULINASE"/>
    <property type="match status" value="1"/>
</dbReference>
<reference evidence="12 13" key="1">
    <citation type="submission" date="2016-08" db="EMBL/GenBank/DDBJ databases">
        <title>Genomes of anaerobic fungi encode conserved fungal cellulosomes for biomass hydrolysis.</title>
        <authorList>
            <consortium name="DOE Joint Genome Institute"/>
            <person name="Haitjema C.H."/>
            <person name="Gilmore S.P."/>
            <person name="Henske J.K."/>
            <person name="Solomon K.V."/>
            <person name="De Groot R."/>
            <person name="Kuo A."/>
            <person name="Mondo S.J."/>
            <person name="Salamov A.A."/>
            <person name="Labutti K."/>
            <person name="Zhao Z."/>
            <person name="Chiniquy J."/>
            <person name="Barry K."/>
            <person name="Brewer H.M."/>
            <person name="Purvine S.O."/>
            <person name="Wright A.T."/>
            <person name="Boxma B."/>
            <person name="Van Alen T."/>
            <person name="Hackstein J.H."/>
            <person name="Baker S.E."/>
            <person name="Grigoriev I.V."/>
            <person name="O'Malley M.A."/>
        </authorList>
    </citation>
    <scope>NUCLEOTIDE SEQUENCE [LARGE SCALE GENOMIC DNA]</scope>
    <source>
        <strain evidence="13">finn</strain>
    </source>
</reference>
<dbReference type="FunFam" id="3.30.830.10:FF:000004">
    <property type="entry name" value="Putative insulin-degrading enzyme"/>
    <property type="match status" value="1"/>
</dbReference>
<dbReference type="Pfam" id="PF00675">
    <property type="entry name" value="Peptidase_M16"/>
    <property type="match status" value="1"/>
</dbReference>
<dbReference type="InterPro" id="IPR011249">
    <property type="entry name" value="Metalloenz_LuxS/M16"/>
</dbReference>
<dbReference type="GO" id="GO:0005739">
    <property type="term" value="C:mitochondrion"/>
    <property type="evidence" value="ECO:0007669"/>
    <property type="project" value="TreeGrafter"/>
</dbReference>
<feature type="domain" description="Coenzyme PQQ synthesis protein F-like C-terminal lobe" evidence="11">
    <location>
        <begin position="794"/>
        <end position="889"/>
    </location>
</feature>
<dbReference type="GO" id="GO:0004222">
    <property type="term" value="F:metalloendopeptidase activity"/>
    <property type="evidence" value="ECO:0007669"/>
    <property type="project" value="InterPro"/>
</dbReference>
<dbReference type="InterPro" id="IPR001431">
    <property type="entry name" value="Pept_M16_Zn_BS"/>
</dbReference>
<gene>
    <name evidence="12" type="ORF">BCR36DRAFT_412791</name>
</gene>
<dbReference type="PANTHER" id="PTHR43690">
    <property type="entry name" value="NARDILYSIN"/>
    <property type="match status" value="1"/>
</dbReference>
<keyword evidence="2" id="KW-0645">Protease</keyword>
<evidence type="ECO:0000256" key="6">
    <source>
        <dbReference type="ARBA" id="ARBA00023049"/>
    </source>
</evidence>
<evidence type="ECO:0000256" key="4">
    <source>
        <dbReference type="ARBA" id="ARBA00022801"/>
    </source>
</evidence>
<evidence type="ECO:0000259" key="8">
    <source>
        <dbReference type="Pfam" id="PF00675"/>
    </source>
</evidence>
<evidence type="ECO:0008006" key="14">
    <source>
        <dbReference type="Google" id="ProtNLM"/>
    </source>
</evidence>
<dbReference type="EMBL" id="MCFH01000024">
    <property type="protein sequence ID" value="ORX49271.1"/>
    <property type="molecule type" value="Genomic_DNA"/>
</dbReference>
<evidence type="ECO:0000256" key="3">
    <source>
        <dbReference type="ARBA" id="ARBA00022723"/>
    </source>
</evidence>
<dbReference type="FunFam" id="3.30.830.10:FF:000005">
    <property type="entry name" value="nardilysin isoform X1"/>
    <property type="match status" value="1"/>
</dbReference>
<evidence type="ECO:0000256" key="7">
    <source>
        <dbReference type="RuleBase" id="RU004447"/>
    </source>
</evidence>
<dbReference type="GO" id="GO:0051603">
    <property type="term" value="P:proteolysis involved in protein catabolic process"/>
    <property type="evidence" value="ECO:0007669"/>
    <property type="project" value="TreeGrafter"/>
</dbReference>
<keyword evidence="5" id="KW-0862">Zinc</keyword>
<dbReference type="GO" id="GO:0043171">
    <property type="term" value="P:peptide catabolic process"/>
    <property type="evidence" value="ECO:0007669"/>
    <property type="project" value="TreeGrafter"/>
</dbReference>
<accession>A0A1Y1V8D6</accession>
<dbReference type="PANTHER" id="PTHR43690:SF18">
    <property type="entry name" value="INSULIN-DEGRADING ENZYME-RELATED"/>
    <property type="match status" value="1"/>
</dbReference>
<dbReference type="GO" id="GO:0005829">
    <property type="term" value="C:cytosol"/>
    <property type="evidence" value="ECO:0007669"/>
    <property type="project" value="TreeGrafter"/>
</dbReference>
<feature type="domain" description="Peptidase M16 C-terminal" evidence="9">
    <location>
        <begin position="213"/>
        <end position="392"/>
    </location>
</feature>
<feature type="domain" description="Peptidase M16 middle/third" evidence="10">
    <location>
        <begin position="398"/>
        <end position="686"/>
    </location>
</feature>
<protein>
    <recommendedName>
        <fullName evidence="14">LuxS/MPP-like metallohydrolase</fullName>
    </recommendedName>
</protein>
<dbReference type="InterPro" id="IPR007863">
    <property type="entry name" value="Peptidase_M16_C"/>
</dbReference>
<keyword evidence="13" id="KW-1185">Reference proteome</keyword>
<evidence type="ECO:0000256" key="2">
    <source>
        <dbReference type="ARBA" id="ARBA00022670"/>
    </source>
</evidence>
<evidence type="ECO:0000313" key="13">
    <source>
        <dbReference type="Proteomes" id="UP000193719"/>
    </source>
</evidence>
<evidence type="ECO:0000259" key="11">
    <source>
        <dbReference type="Pfam" id="PF22456"/>
    </source>
</evidence>
<keyword evidence="4" id="KW-0378">Hydrolase</keyword>
<dbReference type="Gene3D" id="3.30.830.10">
    <property type="entry name" value="Metalloenzyme, LuxS/M16 peptidase-like"/>
    <property type="match status" value="4"/>
</dbReference>
<reference evidence="12 13" key="2">
    <citation type="submission" date="2016-08" db="EMBL/GenBank/DDBJ databases">
        <title>Pervasive Adenine N6-methylation of Active Genes in Fungi.</title>
        <authorList>
            <consortium name="DOE Joint Genome Institute"/>
            <person name="Mondo S.J."/>
            <person name="Dannebaum R.O."/>
            <person name="Kuo R.C."/>
            <person name="Labutti K."/>
            <person name="Haridas S."/>
            <person name="Kuo A."/>
            <person name="Salamov A."/>
            <person name="Ahrendt S.R."/>
            <person name="Lipzen A."/>
            <person name="Sullivan W."/>
            <person name="Andreopoulos W.B."/>
            <person name="Clum A."/>
            <person name="Lindquist E."/>
            <person name="Daum C."/>
            <person name="Ramamoorthy G.K."/>
            <person name="Gryganskyi A."/>
            <person name="Culley D."/>
            <person name="Magnuson J.K."/>
            <person name="James T.Y."/>
            <person name="O'Malley M.A."/>
            <person name="Stajich J.E."/>
            <person name="Spatafora J.W."/>
            <person name="Visel A."/>
            <person name="Grigoriev I.V."/>
        </authorList>
    </citation>
    <scope>NUCLEOTIDE SEQUENCE [LARGE SCALE GENOMIC DNA]</scope>
    <source>
        <strain evidence="13">finn</strain>
    </source>
</reference>
<dbReference type="InterPro" id="IPR032632">
    <property type="entry name" value="Peptidase_M16_M"/>
</dbReference>
<dbReference type="InterPro" id="IPR050626">
    <property type="entry name" value="Peptidase_M16"/>
</dbReference>
<dbReference type="GO" id="GO:0046872">
    <property type="term" value="F:metal ion binding"/>
    <property type="evidence" value="ECO:0007669"/>
    <property type="project" value="UniProtKB-KW"/>
</dbReference>
<dbReference type="SUPFAM" id="SSF63411">
    <property type="entry name" value="LuxS/MPP-like metallohydrolase"/>
    <property type="match status" value="4"/>
</dbReference>
<evidence type="ECO:0000256" key="5">
    <source>
        <dbReference type="ARBA" id="ARBA00022833"/>
    </source>
</evidence>
<evidence type="ECO:0000259" key="10">
    <source>
        <dbReference type="Pfam" id="PF16187"/>
    </source>
</evidence>
<evidence type="ECO:0000256" key="1">
    <source>
        <dbReference type="ARBA" id="ARBA00007261"/>
    </source>
</evidence>
<evidence type="ECO:0000259" key="9">
    <source>
        <dbReference type="Pfam" id="PF05193"/>
    </source>
</evidence>
<dbReference type="AlphaFoldDB" id="A0A1Y1V8D6"/>
<dbReference type="Pfam" id="PF22456">
    <property type="entry name" value="PqqF-like_C_4"/>
    <property type="match status" value="1"/>
</dbReference>
<proteinExistence type="inferred from homology"/>
<dbReference type="InterPro" id="IPR011765">
    <property type="entry name" value="Pept_M16_N"/>
</dbReference>
<name>A0A1Y1V8D6_9FUNG</name>
<dbReference type="STRING" id="1754191.A0A1Y1V8D6"/>
<dbReference type="Pfam" id="PF05193">
    <property type="entry name" value="Peptidase_M16_C"/>
    <property type="match status" value="1"/>
</dbReference>
<keyword evidence="6" id="KW-0482">Metalloprotease</keyword>
<keyword evidence="3" id="KW-0479">Metal-binding</keyword>
<comment type="similarity">
    <text evidence="1 7">Belongs to the peptidase M16 family.</text>
</comment>
<dbReference type="InterPro" id="IPR054734">
    <property type="entry name" value="PqqF-like_C_4"/>
</dbReference>
<dbReference type="OrthoDB" id="952271at2759"/>
<organism evidence="12 13">
    <name type="scientific">Piromyces finnis</name>
    <dbReference type="NCBI Taxonomy" id="1754191"/>
    <lineage>
        <taxon>Eukaryota</taxon>
        <taxon>Fungi</taxon>
        <taxon>Fungi incertae sedis</taxon>
        <taxon>Chytridiomycota</taxon>
        <taxon>Chytridiomycota incertae sedis</taxon>
        <taxon>Neocallimastigomycetes</taxon>
        <taxon>Neocallimastigales</taxon>
        <taxon>Neocallimastigaceae</taxon>
        <taxon>Piromyces</taxon>
    </lineage>
</organism>
<sequence length="996" mass="116825">MFGEEGLNIRLQKLEMTENKRYVEFPSEKILKSQQDDRDYKLITLENELDVLLISDKDTDIASASLSVNVGYFNDPEDLPGLAHFCEHLLFMGTEKYPVENEYSEYLSNHGGNSNAYTSTELTNYYFYVDSNHLEGALDRFSQFFISPLFDDSCTERELNAINSENDKNIQVDEWRQEQLKKLLYREGHPIKKFGTGNLETLKTIPESKGINTREELLKFYNKYYSSNIMKLVIYGKETVDELCEMAVRMFSSIKNIHTVPTKFPNDTMNKEDLNKVLLYKPVKDLRNIDLIFPFKDDVSHYLTKPGHYLSHLIGHESEGSIFYHLKEKGWAQALYAGNMRECRDIAFFCITVELTEQGYEHYKDVITIIFQYFEMLKQQGSQKWIFDECKTLDDISFQFKEKSKPVRTASLLSKEMLFYPKEHIIAGMSLYFKYDKELIEEFTNNLNPDNFVLMVSSKQGNSDIKFEEKEWKKEKYYGSEYSINDIDSEFLKKLKNLELNPNLHIPKVNPFVPKDFNVEKIEKEENRNPGLLINDANLRIWFKRDDIFFVPKLNLFFEIRSPLASSSPLNYMYTAMYLQLVKEDLNKDSYHAEIADTKFSIKLSNEGNININVQGYSDVIGNLLDIIVDYFLDSKLNKEEFENIKDKFIRTLKNFSIENPYKQALYYALCMSNESVFSVDEKIEALQQITFENLKNFIPLLLSQIYIEGLIHGNCDNETAKKLGRIFINRIKPLPYPESLIKSSLRALTLKKGFSGIYRKEALNPANVNSSIQYSLQIGDVNDQDLRVKSYILRQLISEPCFDKLRTKEQLGYIVFSGLFTRSRNIELYIIVQSEYAPDYLEFKVEEFLNEFKDTIKNIDDEKFEKNKESVITKLLEKPKNLAIQSTTFIKSIEAKNYDFERDKRDSEYIKKITKEEIYDFFNKYIDVASSERRKLSIHIISKGKDDEKVKQRENEINDIMNKNEFIGDIYNFRRNQDFGPSPVSYKPIEEYLIN</sequence>
<comment type="caution">
    <text evidence="12">The sequence shown here is derived from an EMBL/GenBank/DDBJ whole genome shotgun (WGS) entry which is preliminary data.</text>
</comment>
<evidence type="ECO:0000313" key="12">
    <source>
        <dbReference type="EMBL" id="ORX49271.1"/>
    </source>
</evidence>
<feature type="domain" description="Peptidase M16 N-terminal" evidence="8">
    <location>
        <begin position="51"/>
        <end position="185"/>
    </location>
</feature>
<dbReference type="Proteomes" id="UP000193719">
    <property type="component" value="Unassembled WGS sequence"/>
</dbReference>
<dbReference type="Pfam" id="PF16187">
    <property type="entry name" value="Peptidase_M16_M"/>
    <property type="match status" value="1"/>
</dbReference>